<evidence type="ECO:0000313" key="2">
    <source>
        <dbReference type="RefSeq" id="XP_015607273.1"/>
    </source>
</evidence>
<evidence type="ECO:0000313" key="1">
    <source>
        <dbReference type="Proteomes" id="UP000694920"/>
    </source>
</evidence>
<accession>A0AAJ7CCC0</accession>
<dbReference type="RefSeq" id="XP_015607273.1">
    <property type="nucleotide sequence ID" value="XM_015751787.2"/>
</dbReference>
<sequence length="108" mass="12133">MTVQRLVNYSWDSVGHAVPTYCYSKYPRKAVYHFRLVRDSRVTIQLSKVQRIDVVLVGTIHSRHLLRYVVNLGACGTPGAPNPKSTQTMLTSILQRCTLTQSTLVGIT</sequence>
<organism evidence="1 2">
    <name type="scientific">Cephus cinctus</name>
    <name type="common">Wheat stem sawfly</name>
    <dbReference type="NCBI Taxonomy" id="211228"/>
    <lineage>
        <taxon>Eukaryota</taxon>
        <taxon>Metazoa</taxon>
        <taxon>Ecdysozoa</taxon>
        <taxon>Arthropoda</taxon>
        <taxon>Hexapoda</taxon>
        <taxon>Insecta</taxon>
        <taxon>Pterygota</taxon>
        <taxon>Neoptera</taxon>
        <taxon>Endopterygota</taxon>
        <taxon>Hymenoptera</taxon>
        <taxon>Cephoidea</taxon>
        <taxon>Cephidae</taxon>
        <taxon>Cephus</taxon>
    </lineage>
</organism>
<dbReference type="Proteomes" id="UP000694920">
    <property type="component" value="Unplaced"/>
</dbReference>
<dbReference type="KEGG" id="ccin:107273514"/>
<name>A0AAJ7CCC0_CEPCN</name>
<protein>
    <submittedName>
        <fullName evidence="2">Uncharacterized protein LOC107273514</fullName>
    </submittedName>
</protein>
<reference evidence="2" key="1">
    <citation type="submission" date="2025-08" db="UniProtKB">
        <authorList>
            <consortium name="RefSeq"/>
        </authorList>
    </citation>
    <scope>IDENTIFICATION</scope>
</reference>
<proteinExistence type="predicted"/>
<dbReference type="AlphaFoldDB" id="A0AAJ7CCC0"/>
<gene>
    <name evidence="2" type="primary">LOC107273514</name>
</gene>
<keyword evidence="1" id="KW-1185">Reference proteome</keyword>
<dbReference type="GeneID" id="107273514"/>